<evidence type="ECO:0000256" key="5">
    <source>
        <dbReference type="ARBA" id="ARBA00022801"/>
    </source>
</evidence>
<proteinExistence type="inferred from homology"/>
<evidence type="ECO:0000256" key="7">
    <source>
        <dbReference type="SAM" id="MobiDB-lite"/>
    </source>
</evidence>
<dbReference type="InterPro" id="IPR009851">
    <property type="entry name" value="Mod_r"/>
</dbReference>
<dbReference type="EMBL" id="DF849942">
    <property type="protein sequence ID" value="GAT60337.1"/>
    <property type="molecule type" value="Genomic_DNA"/>
</dbReference>
<reference evidence="9" key="1">
    <citation type="submission" date="2014-09" db="EMBL/GenBank/DDBJ databases">
        <title>Genome sequence of the luminous mushroom Mycena chlorophos for searching fungal bioluminescence genes.</title>
        <authorList>
            <person name="Tanaka Y."/>
            <person name="Kasuga D."/>
            <person name="Oba Y."/>
            <person name="Hase S."/>
            <person name="Sato K."/>
            <person name="Oba Y."/>
            <person name="Sakakibara Y."/>
        </authorList>
    </citation>
    <scope>NUCLEOTIDE SEQUENCE</scope>
</reference>
<comment type="similarity">
    <text evidence="2">Belongs to the VPS37 family.</text>
</comment>
<keyword evidence="3" id="KW-0813">Transport</keyword>
<keyword evidence="4" id="KW-0967">Endosome</keyword>
<organism evidence="9 10">
    <name type="scientific">Mycena chlorophos</name>
    <name type="common">Agaric fungus</name>
    <name type="synonym">Agaricus chlorophos</name>
    <dbReference type="NCBI Taxonomy" id="658473"/>
    <lineage>
        <taxon>Eukaryota</taxon>
        <taxon>Fungi</taxon>
        <taxon>Dikarya</taxon>
        <taxon>Basidiomycota</taxon>
        <taxon>Agaricomycotina</taxon>
        <taxon>Agaricomycetes</taxon>
        <taxon>Agaricomycetidae</taxon>
        <taxon>Agaricales</taxon>
        <taxon>Marasmiineae</taxon>
        <taxon>Mycenaceae</taxon>
        <taxon>Mycena</taxon>
    </lineage>
</organism>
<protein>
    <submittedName>
        <fullName evidence="9">Phosphatidylglycerol specific phospholipase C</fullName>
    </submittedName>
</protein>
<evidence type="ECO:0000256" key="3">
    <source>
        <dbReference type="ARBA" id="ARBA00022448"/>
    </source>
</evidence>
<evidence type="ECO:0000256" key="2">
    <source>
        <dbReference type="ARBA" id="ARBA00007617"/>
    </source>
</evidence>
<dbReference type="PANTHER" id="PTHR31956">
    <property type="entry name" value="NON-SPECIFIC PHOSPHOLIPASE C4-RELATED"/>
    <property type="match status" value="1"/>
</dbReference>
<feature type="domain" description="VPS37 C-terminal" evidence="8">
    <location>
        <begin position="12"/>
        <end position="132"/>
    </location>
</feature>
<feature type="region of interest" description="Disordered" evidence="7">
    <location>
        <begin position="622"/>
        <end position="643"/>
    </location>
</feature>
<comment type="subcellular location">
    <subcellularLocation>
        <location evidence="1">Endosome</location>
    </subcellularLocation>
</comment>
<evidence type="ECO:0000259" key="8">
    <source>
        <dbReference type="Pfam" id="PF07200"/>
    </source>
</evidence>
<dbReference type="Gene3D" id="3.40.720.10">
    <property type="entry name" value="Alkaline Phosphatase, subunit A"/>
    <property type="match status" value="2"/>
</dbReference>
<dbReference type="Pfam" id="PF04185">
    <property type="entry name" value="Phosphoesterase"/>
    <property type="match status" value="1"/>
</dbReference>
<feature type="compositionally biased region" description="Pro residues" evidence="7">
    <location>
        <begin position="633"/>
        <end position="643"/>
    </location>
</feature>
<gene>
    <name evidence="9" type="ORF">MCHLO_16481</name>
</gene>
<dbReference type="Pfam" id="PF07200">
    <property type="entry name" value="Mod_r"/>
    <property type="match status" value="1"/>
</dbReference>
<dbReference type="PANTHER" id="PTHR31956:SF25">
    <property type="entry name" value="SPECIFIC PHOSPHOLIPASE C, PUTATIVE-RELATED"/>
    <property type="match status" value="1"/>
</dbReference>
<dbReference type="InterPro" id="IPR007312">
    <property type="entry name" value="Phosphoesterase"/>
</dbReference>
<evidence type="ECO:0000313" key="10">
    <source>
        <dbReference type="Proteomes" id="UP000815677"/>
    </source>
</evidence>
<dbReference type="InterPro" id="IPR017850">
    <property type="entry name" value="Alkaline_phosphatase_core_sf"/>
</dbReference>
<keyword evidence="5" id="KW-0378">Hydrolase</keyword>
<sequence>MSLFTDFPELADLSREDLEDLLSDPLYFQAIFHSLARVKALYQSQAELGMANESIAKRNLSLQEPLYKLRAETKEAFDDAKDLEARWKIVERDQREVYQRFSPQFLLMRLKHSKTAQDDASEALASAFVQQSTTTGGTDTPNGKEVVRRAGPLEGGLIFTKVIVLLSACNARTCDPFTVYGATTAFRTPTKRSRLRVPSRTAISTVRDQDRTLFSGLGKHVVAFTAVCAHVVWILLENRSFDNILGGLSSPGLDNPTNNGQEFCNPVLVSEPNGETLCTRIKDFDSVVNDPDHSVTGNNFEFYGQFAPNNEAIQNGSLTPSNVGFINKQTISYGISADLAAAQVMGFYSPSEVPTMAQIVEEFTTFNYWFSGIPGPTNPNRAIATSGTSAGHGSNDNSFNVAGLTQNSIFEQASNMGISWLNYDGTNGAFPPDALFYSSVSANSQANIVPIENFFQDAYLGLLPQLSYLNPSCCDTNTNSMHPDGNVSYGQVFVKQVYDAIRQGPHWSDTLFLLTYDESGGFHDHVASPLAVRPDDLTYTETAHDGEVYTFEFDRLGGRMPTFLISAYTPQGFVENMGTNPTTGAVEAYTATSVLKTLGLLWDIPDLTPRVSNSPTFDHLIGPSMRSDTPSFLTPPSPFPNDT</sequence>
<evidence type="ECO:0000256" key="4">
    <source>
        <dbReference type="ARBA" id="ARBA00022753"/>
    </source>
</evidence>
<accession>A0ABQ0MBW8</accession>
<evidence type="ECO:0000256" key="1">
    <source>
        <dbReference type="ARBA" id="ARBA00004177"/>
    </source>
</evidence>
<evidence type="ECO:0000313" key="9">
    <source>
        <dbReference type="EMBL" id="GAT60337.1"/>
    </source>
</evidence>
<keyword evidence="10" id="KW-1185">Reference proteome</keyword>
<name>A0ABQ0MBW8_MYCCL</name>
<dbReference type="Proteomes" id="UP000815677">
    <property type="component" value="Unassembled WGS sequence"/>
</dbReference>
<evidence type="ECO:0000256" key="6">
    <source>
        <dbReference type="ARBA" id="ARBA00022927"/>
    </source>
</evidence>
<keyword evidence="6" id="KW-0653">Protein transport</keyword>